<protein>
    <submittedName>
        <fullName evidence="2">NAD-dependent epimerase/dehydratase family protein</fullName>
    </submittedName>
</protein>
<comment type="caution">
    <text evidence="2">The sequence shown here is derived from an EMBL/GenBank/DDBJ whole genome shotgun (WGS) entry which is preliminary data.</text>
</comment>
<proteinExistence type="predicted"/>
<dbReference type="PANTHER" id="PTHR48079">
    <property type="entry name" value="PROTEIN YEEZ"/>
    <property type="match status" value="1"/>
</dbReference>
<accession>A0ABV3WVM1</accession>
<dbReference type="Pfam" id="PF01370">
    <property type="entry name" value="Epimerase"/>
    <property type="match status" value="1"/>
</dbReference>
<feature type="domain" description="NAD-dependent epimerase/dehydratase" evidence="1">
    <location>
        <begin position="9"/>
        <end position="229"/>
    </location>
</feature>
<dbReference type="InterPro" id="IPR036291">
    <property type="entry name" value="NAD(P)-bd_dom_sf"/>
</dbReference>
<organism evidence="2 3">
    <name type="scientific">Neoaquamicrobium sediminum</name>
    <dbReference type="NCBI Taxonomy" id="1849104"/>
    <lineage>
        <taxon>Bacteria</taxon>
        <taxon>Pseudomonadati</taxon>
        <taxon>Pseudomonadota</taxon>
        <taxon>Alphaproteobacteria</taxon>
        <taxon>Hyphomicrobiales</taxon>
        <taxon>Phyllobacteriaceae</taxon>
        <taxon>Neoaquamicrobium</taxon>
    </lineage>
</organism>
<dbReference type="Proteomes" id="UP001559025">
    <property type="component" value="Unassembled WGS sequence"/>
</dbReference>
<dbReference type="PRINTS" id="PR00081">
    <property type="entry name" value="GDHRDH"/>
</dbReference>
<dbReference type="PANTHER" id="PTHR48079:SF6">
    <property type="entry name" value="NAD(P)-BINDING DOMAIN-CONTAINING PROTEIN-RELATED"/>
    <property type="match status" value="1"/>
</dbReference>
<reference evidence="2 3" key="1">
    <citation type="submission" date="2024-01" db="EMBL/GenBank/DDBJ databases">
        <title>New evidence supports the origin of RcGTA from prophage.</title>
        <authorList>
            <person name="Xu Y."/>
            <person name="Liu B."/>
            <person name="Chen F."/>
        </authorList>
    </citation>
    <scope>NUCLEOTIDE SEQUENCE [LARGE SCALE GENOMIC DNA]</scope>
    <source>
        <strain evidence="2 3">CBW1107-2</strain>
    </source>
</reference>
<keyword evidence="3" id="KW-1185">Reference proteome</keyword>
<evidence type="ECO:0000259" key="1">
    <source>
        <dbReference type="Pfam" id="PF01370"/>
    </source>
</evidence>
<gene>
    <name evidence="2" type="ORF">V1479_15515</name>
</gene>
<dbReference type="SUPFAM" id="SSF51735">
    <property type="entry name" value="NAD(P)-binding Rossmann-fold domains"/>
    <property type="match status" value="1"/>
</dbReference>
<dbReference type="InterPro" id="IPR002347">
    <property type="entry name" value="SDR_fam"/>
</dbReference>
<sequence>MSGDRSGKVLVTGASGFIGRAVAAHLRSGGYKVRVASRDPNQFDLRREDRALMPAANAGAGAWDQLVSGVDHLVHCAGIADASTNLRYDGYRVANVDLSVQLADAARRHVPGRFVFLSSIRAITGPTSPEVLTESSPARPTDDYGRSKLEAEEKLAEIFAADSRQLVTFRPVAVYGEGMRGGLAGLLRLAHTPFPLPLGGIQARRSLLDVERLGAAVLHILSNPVAGGTYIVSDSSPLTLAGIVAAMREGIGRNPGIFTIPEPLLAGLSAMVGRRDLWRRLSGPLVVSPDRLAATGWQPADDTSRRLAAYMAGRQAN</sequence>
<dbReference type="InterPro" id="IPR051783">
    <property type="entry name" value="NAD(P)-dependent_oxidoreduct"/>
</dbReference>
<dbReference type="InterPro" id="IPR001509">
    <property type="entry name" value="Epimerase_deHydtase"/>
</dbReference>
<dbReference type="EMBL" id="JAZHFV010000005">
    <property type="protein sequence ID" value="MEX4008722.1"/>
    <property type="molecule type" value="Genomic_DNA"/>
</dbReference>
<dbReference type="RefSeq" id="WP_368803712.1">
    <property type="nucleotide sequence ID" value="NZ_JAZHFV010000005.1"/>
</dbReference>
<evidence type="ECO:0000313" key="2">
    <source>
        <dbReference type="EMBL" id="MEX4008722.1"/>
    </source>
</evidence>
<name>A0ABV3WVM1_9HYPH</name>
<dbReference type="Gene3D" id="3.40.50.720">
    <property type="entry name" value="NAD(P)-binding Rossmann-like Domain"/>
    <property type="match status" value="1"/>
</dbReference>
<evidence type="ECO:0000313" key="3">
    <source>
        <dbReference type="Proteomes" id="UP001559025"/>
    </source>
</evidence>